<gene>
    <name evidence="2" type="ORF">GA0061100_11081</name>
</gene>
<protein>
    <submittedName>
        <fullName evidence="2">Glycosyltransferase involved in cell wall bisynthesis</fullName>
    </submittedName>
</protein>
<keyword evidence="2" id="KW-0808">Transferase</keyword>
<dbReference type="Proteomes" id="UP000186228">
    <property type="component" value="Unassembled WGS sequence"/>
</dbReference>
<evidence type="ECO:0000313" key="2">
    <source>
        <dbReference type="EMBL" id="SCB33960.1"/>
    </source>
</evidence>
<dbReference type="AlphaFoldDB" id="A0A1C3W1Q3"/>
<dbReference type="Pfam" id="PF00534">
    <property type="entry name" value="Glycos_transf_1"/>
    <property type="match status" value="1"/>
</dbReference>
<dbReference type="EMBL" id="FMAC01000010">
    <property type="protein sequence ID" value="SCB33960.1"/>
    <property type="molecule type" value="Genomic_DNA"/>
</dbReference>
<dbReference type="CDD" id="cd03809">
    <property type="entry name" value="GT4_MtfB-like"/>
    <property type="match status" value="1"/>
</dbReference>
<dbReference type="Gene3D" id="3.40.50.2000">
    <property type="entry name" value="Glycogen Phosphorylase B"/>
    <property type="match status" value="1"/>
</dbReference>
<evidence type="ECO:0000313" key="3">
    <source>
        <dbReference type="Proteomes" id="UP000186228"/>
    </source>
</evidence>
<feature type="domain" description="Glycosyl transferase family 1" evidence="1">
    <location>
        <begin position="348"/>
        <end position="508"/>
    </location>
</feature>
<organism evidence="2 3">
    <name type="scientific">Rhizobium hainanense</name>
    <dbReference type="NCBI Taxonomy" id="52131"/>
    <lineage>
        <taxon>Bacteria</taxon>
        <taxon>Pseudomonadati</taxon>
        <taxon>Pseudomonadota</taxon>
        <taxon>Alphaproteobacteria</taxon>
        <taxon>Hyphomicrobiales</taxon>
        <taxon>Rhizobiaceae</taxon>
        <taxon>Rhizobium/Agrobacterium group</taxon>
        <taxon>Rhizobium</taxon>
    </lineage>
</organism>
<accession>A0A1C3W1Q3</accession>
<name>A0A1C3W1Q3_9HYPH</name>
<proteinExistence type="predicted"/>
<keyword evidence="3" id="KW-1185">Reference proteome</keyword>
<dbReference type="InterPro" id="IPR001296">
    <property type="entry name" value="Glyco_trans_1"/>
</dbReference>
<dbReference type="PANTHER" id="PTHR46401">
    <property type="entry name" value="GLYCOSYLTRANSFERASE WBBK-RELATED"/>
    <property type="match status" value="1"/>
</dbReference>
<evidence type="ECO:0000259" key="1">
    <source>
        <dbReference type="Pfam" id="PF00534"/>
    </source>
</evidence>
<reference evidence="3" key="1">
    <citation type="submission" date="2016-08" db="EMBL/GenBank/DDBJ databases">
        <authorList>
            <person name="Varghese N."/>
            <person name="Submissions Spin"/>
        </authorList>
    </citation>
    <scope>NUCLEOTIDE SEQUENCE [LARGE SCALE GENOMIC DNA]</scope>
    <source>
        <strain evidence="3">CCBAU 57015</strain>
    </source>
</reference>
<sequence length="548" mass="62558">MTIWLDVTTLLGWNRPPVGIVRTELELARYVRTIANKLRLDMCVYNSEVDEFRRLSVAQEKKIDAFLSGELFLPSEQPYLSDVFTKIDCVTYVPEAALFRFFFGSFGRLRYSVDPIENDCLRGWICDAAKPRCRFDLEIRANGKHIYTTRSDRFRIDLKNANIVDGSCAFEIPIMELLEPLHSANVENVELVIGGRKPVVIARIGLNKSLLHEHSERRKKLSDGERVVLESNDVYLTAGLDWDNKNFKKIYTHKTKYGFAVAGFCYDLIPVKYPQWCMADVASFFSNYFVDLSWCADHLFCISERSQIDYVDFATRAGCRIPKTSTIRLGSNFASEQSVNVSQNIPIKEEVQKVLGTDYILYVSTIERRKNHEVLYRAYTRLIDRGIINLPNLVLVGMPGWGTTELLSDIANDPRTKGLIAILNHVNDSELSSLYANAKFTVFPSLYEGWGLPVAESLAHGKFCLCSDQGSLVEIAGDLLEYIDPWNVQEWADRILILIQNPTILAEREKEILEKFQSDSWFDCVSKIFKTIEPNKFLKISDRAASLP</sequence>
<dbReference type="SUPFAM" id="SSF53756">
    <property type="entry name" value="UDP-Glycosyltransferase/glycogen phosphorylase"/>
    <property type="match status" value="1"/>
</dbReference>
<dbReference type="GO" id="GO:0016757">
    <property type="term" value="F:glycosyltransferase activity"/>
    <property type="evidence" value="ECO:0007669"/>
    <property type="project" value="InterPro"/>
</dbReference>
<dbReference type="PANTHER" id="PTHR46401:SF8">
    <property type="entry name" value="BLL6006 PROTEIN"/>
    <property type="match status" value="1"/>
</dbReference>
<dbReference type="STRING" id="52131.GA0061100_11081"/>